<evidence type="ECO:0000313" key="3">
    <source>
        <dbReference type="Proteomes" id="UP000507470"/>
    </source>
</evidence>
<sequence length="240" mass="28010">MDLLKIIKRYRSDKDPKLQEFDGKCLSTFSREDLLQVVTNIKLHLNDILVLLDIDDSRENLCKVLSFALEQKDELKEDTVTQEPRKKKAKTSENKSSGAFYAERMVQFYAERDGSGFYAERKYCSGFMSNVNRETERKKYFDLFCLGMVLGTVPVGSERKKDDEVMKTLEDKIADLEKKLEKKQADDELSEFERAKRDVKDEAAKGKLDIDVLNERLILLDNLARKQNHDLKEKNKFDFK</sequence>
<dbReference type="AlphaFoldDB" id="A0A6J8C550"/>
<feature type="coiled-coil region" evidence="1">
    <location>
        <begin position="159"/>
        <end position="202"/>
    </location>
</feature>
<dbReference type="EMBL" id="CACVKT020004753">
    <property type="protein sequence ID" value="CAC5391413.1"/>
    <property type="molecule type" value="Genomic_DNA"/>
</dbReference>
<reference evidence="2 3" key="1">
    <citation type="submission" date="2020-06" db="EMBL/GenBank/DDBJ databases">
        <authorList>
            <person name="Li R."/>
            <person name="Bekaert M."/>
        </authorList>
    </citation>
    <scope>NUCLEOTIDE SEQUENCE [LARGE SCALE GENOMIC DNA]</scope>
    <source>
        <strain evidence="3">wild</strain>
    </source>
</reference>
<evidence type="ECO:0000313" key="2">
    <source>
        <dbReference type="EMBL" id="CAC5391413.1"/>
    </source>
</evidence>
<organism evidence="2 3">
    <name type="scientific">Mytilus coruscus</name>
    <name type="common">Sea mussel</name>
    <dbReference type="NCBI Taxonomy" id="42192"/>
    <lineage>
        <taxon>Eukaryota</taxon>
        <taxon>Metazoa</taxon>
        <taxon>Spiralia</taxon>
        <taxon>Lophotrochozoa</taxon>
        <taxon>Mollusca</taxon>
        <taxon>Bivalvia</taxon>
        <taxon>Autobranchia</taxon>
        <taxon>Pteriomorphia</taxon>
        <taxon>Mytilida</taxon>
        <taxon>Mytiloidea</taxon>
        <taxon>Mytilidae</taxon>
        <taxon>Mytilinae</taxon>
        <taxon>Mytilus</taxon>
    </lineage>
</organism>
<proteinExistence type="predicted"/>
<accession>A0A6J8C550</accession>
<keyword evidence="1" id="KW-0175">Coiled coil</keyword>
<dbReference type="OrthoDB" id="6160066at2759"/>
<name>A0A6J8C550_MYTCO</name>
<gene>
    <name evidence="2" type="ORF">MCOR_26424</name>
</gene>
<protein>
    <submittedName>
        <fullName evidence="2">Uncharacterized protein</fullName>
    </submittedName>
</protein>
<dbReference type="Proteomes" id="UP000507470">
    <property type="component" value="Unassembled WGS sequence"/>
</dbReference>
<keyword evidence="3" id="KW-1185">Reference proteome</keyword>
<evidence type="ECO:0000256" key="1">
    <source>
        <dbReference type="SAM" id="Coils"/>
    </source>
</evidence>